<dbReference type="InterPro" id="IPR023210">
    <property type="entry name" value="NADP_OxRdtase_dom"/>
</dbReference>
<keyword evidence="2" id="KW-0521">NADP</keyword>
<evidence type="ECO:0000313" key="6">
    <source>
        <dbReference type="Proteomes" id="UP000297053"/>
    </source>
</evidence>
<evidence type="ECO:0000256" key="3">
    <source>
        <dbReference type="ARBA" id="ARBA00023002"/>
    </source>
</evidence>
<organism evidence="5 6">
    <name type="scientific">Halomicrobium mukohataei</name>
    <dbReference type="NCBI Taxonomy" id="57705"/>
    <lineage>
        <taxon>Archaea</taxon>
        <taxon>Methanobacteriati</taxon>
        <taxon>Methanobacteriota</taxon>
        <taxon>Stenosarchaea group</taxon>
        <taxon>Halobacteria</taxon>
        <taxon>Halobacteriales</taxon>
        <taxon>Haloarculaceae</taxon>
        <taxon>Halomicrobium</taxon>
    </lineage>
</organism>
<evidence type="ECO:0000259" key="4">
    <source>
        <dbReference type="Pfam" id="PF00248"/>
    </source>
</evidence>
<accession>A0A4D6KCM5</accession>
<dbReference type="AlphaFoldDB" id="A0A4D6KCM5"/>
<keyword evidence="3" id="KW-0560">Oxidoreductase</keyword>
<name>A0A4D6KCM5_9EURY</name>
<proteinExistence type="inferred from homology"/>
<dbReference type="InterPro" id="IPR036812">
    <property type="entry name" value="NAD(P)_OxRdtase_dom_sf"/>
</dbReference>
<dbReference type="InterPro" id="IPR018170">
    <property type="entry name" value="Aldo/ket_reductase_CS"/>
</dbReference>
<reference evidence="5 6" key="2">
    <citation type="submission" date="2019-04" db="EMBL/GenBank/DDBJ databases">
        <authorList>
            <person name="Yang S."/>
            <person name="Wei W."/>
        </authorList>
    </citation>
    <scope>NUCLEOTIDE SEQUENCE [LARGE SCALE GENOMIC DNA]</scope>
    <source>
        <strain evidence="6">ZP60</strain>
    </source>
</reference>
<dbReference type="KEGG" id="halz:E5139_03370"/>
<dbReference type="PIRSF" id="PIRSF000097">
    <property type="entry name" value="AKR"/>
    <property type="match status" value="1"/>
</dbReference>
<protein>
    <submittedName>
        <fullName evidence="5">Aldo/keto reductase</fullName>
    </submittedName>
</protein>
<dbReference type="GeneID" id="42177945"/>
<comment type="similarity">
    <text evidence="1">Belongs to the aldo/keto reductase family.</text>
</comment>
<dbReference type="PROSITE" id="PS00798">
    <property type="entry name" value="ALDOKETO_REDUCTASE_1"/>
    <property type="match status" value="1"/>
</dbReference>
<evidence type="ECO:0000256" key="1">
    <source>
        <dbReference type="ARBA" id="ARBA00007905"/>
    </source>
</evidence>
<dbReference type="GO" id="GO:0016616">
    <property type="term" value="F:oxidoreductase activity, acting on the CH-OH group of donors, NAD or NADP as acceptor"/>
    <property type="evidence" value="ECO:0007669"/>
    <property type="project" value="UniProtKB-ARBA"/>
</dbReference>
<dbReference type="PANTHER" id="PTHR43827:SF3">
    <property type="entry name" value="NADP-DEPENDENT OXIDOREDUCTASE DOMAIN-CONTAINING PROTEIN"/>
    <property type="match status" value="1"/>
</dbReference>
<dbReference type="InterPro" id="IPR020471">
    <property type="entry name" value="AKR"/>
</dbReference>
<reference evidence="5 6" key="1">
    <citation type="submission" date="2019-04" db="EMBL/GenBank/DDBJ databases">
        <title>Complete genome sequence of Arthrobacter sp. ZXY-2 associated with effective atrazine degradation and salt adaptation.</title>
        <authorList>
            <person name="Zhao X."/>
        </authorList>
    </citation>
    <scope>NUCLEOTIDE SEQUENCE [LARGE SCALE GENOMIC DNA]</scope>
    <source>
        <strain evidence="6">ZP60</strain>
    </source>
</reference>
<sequence length="254" mass="27542">MDLPAVGLGTMGIDETDPIARAIELGYRHLDTAQIYENEATVGDAIAASPVARDELTVATKLWIDRLAADDVRPGTEASLDRLGLDAVDLLYVHRPRGDYEPASTLSALDAVADAGLTRAVALSNFEPDQLRTARTHLDAPIAAHQVEFHPYFRQDELLTHAQEHDYPLVAYSPLAGGKVFDDPVLEDIADKYNSSPATVAIAWLCSHDNVVTIPKASSPAHLRANLAATDLTLDEADVARIEGIDERVELYPE</sequence>
<dbReference type="PANTHER" id="PTHR43827">
    <property type="entry name" value="2,5-DIKETO-D-GLUCONIC ACID REDUCTASE"/>
    <property type="match status" value="1"/>
</dbReference>
<dbReference type="PRINTS" id="PR00069">
    <property type="entry name" value="ALDKETRDTASE"/>
</dbReference>
<dbReference type="Gene3D" id="3.20.20.100">
    <property type="entry name" value="NADP-dependent oxidoreductase domain"/>
    <property type="match status" value="1"/>
</dbReference>
<evidence type="ECO:0000256" key="2">
    <source>
        <dbReference type="ARBA" id="ARBA00022857"/>
    </source>
</evidence>
<dbReference type="EMBL" id="CP039375">
    <property type="protein sequence ID" value="QCD64729.1"/>
    <property type="molecule type" value="Genomic_DNA"/>
</dbReference>
<dbReference type="Pfam" id="PF00248">
    <property type="entry name" value="Aldo_ket_red"/>
    <property type="match status" value="1"/>
</dbReference>
<dbReference type="OMA" id="PRIHLGV"/>
<evidence type="ECO:0000313" key="5">
    <source>
        <dbReference type="EMBL" id="QCD64729.1"/>
    </source>
</evidence>
<gene>
    <name evidence="5" type="ORF">E5139_03370</name>
</gene>
<feature type="domain" description="NADP-dependent oxidoreductase" evidence="4">
    <location>
        <begin position="19"/>
        <end position="246"/>
    </location>
</feature>
<dbReference type="RefSeq" id="WP_012807553.1">
    <property type="nucleotide sequence ID" value="NZ_CP039375.1"/>
</dbReference>
<dbReference type="SUPFAM" id="SSF51430">
    <property type="entry name" value="NAD(P)-linked oxidoreductase"/>
    <property type="match status" value="1"/>
</dbReference>
<dbReference type="Proteomes" id="UP000297053">
    <property type="component" value="Chromosome"/>
</dbReference>